<keyword evidence="9" id="KW-1185">Reference proteome</keyword>
<gene>
    <name evidence="8" type="ORF">ACFOE0_01275</name>
</gene>
<dbReference type="Gene3D" id="3.40.50.300">
    <property type="entry name" value="P-loop containing nucleotide triphosphate hydrolases"/>
    <property type="match status" value="2"/>
</dbReference>
<proteinExistence type="inferred from homology"/>
<dbReference type="InterPro" id="IPR027417">
    <property type="entry name" value="P-loop_NTPase"/>
</dbReference>
<dbReference type="Pfam" id="PF13087">
    <property type="entry name" value="AAA_12"/>
    <property type="match status" value="1"/>
</dbReference>
<evidence type="ECO:0000256" key="2">
    <source>
        <dbReference type="ARBA" id="ARBA00022741"/>
    </source>
</evidence>
<evidence type="ECO:0000313" key="9">
    <source>
        <dbReference type="Proteomes" id="UP001595621"/>
    </source>
</evidence>
<reference evidence="9" key="1">
    <citation type="journal article" date="2019" name="Int. J. Syst. Evol. Microbiol.">
        <title>The Global Catalogue of Microorganisms (GCM) 10K type strain sequencing project: providing services to taxonomists for standard genome sequencing and annotation.</title>
        <authorList>
            <consortium name="The Broad Institute Genomics Platform"/>
            <consortium name="The Broad Institute Genome Sequencing Center for Infectious Disease"/>
            <person name="Wu L."/>
            <person name="Ma J."/>
        </authorList>
    </citation>
    <scope>NUCLEOTIDE SEQUENCE [LARGE SCALE GENOMIC DNA]</scope>
    <source>
        <strain evidence="9">KCTC 52277</strain>
    </source>
</reference>
<name>A0ABV7G9Y5_9GAMM</name>
<dbReference type="Proteomes" id="UP001595621">
    <property type="component" value="Unassembled WGS sequence"/>
</dbReference>
<comment type="similarity">
    <text evidence="1">Belongs to the DNA2/NAM7 helicase family.</text>
</comment>
<feature type="domain" description="DNA2/NAM7 helicase helicase" evidence="6">
    <location>
        <begin position="261"/>
        <end position="553"/>
    </location>
</feature>
<dbReference type="InterPro" id="IPR050534">
    <property type="entry name" value="Coronavir_polyprotein_1ab"/>
</dbReference>
<dbReference type="Pfam" id="PF13086">
    <property type="entry name" value="AAA_11"/>
    <property type="match status" value="1"/>
</dbReference>
<dbReference type="InterPro" id="IPR041679">
    <property type="entry name" value="DNA2/NAM7-like_C"/>
</dbReference>
<keyword evidence="4 8" id="KW-0347">Helicase</keyword>
<keyword evidence="2" id="KW-0547">Nucleotide-binding</keyword>
<dbReference type="SUPFAM" id="SSF52540">
    <property type="entry name" value="P-loop containing nucleoside triphosphate hydrolases"/>
    <property type="match status" value="1"/>
</dbReference>
<keyword evidence="3 8" id="KW-0378">Hydrolase</keyword>
<dbReference type="PANTHER" id="PTHR43788">
    <property type="entry name" value="DNA2/NAM7 HELICASE FAMILY MEMBER"/>
    <property type="match status" value="1"/>
</dbReference>
<evidence type="ECO:0000256" key="1">
    <source>
        <dbReference type="ARBA" id="ARBA00007913"/>
    </source>
</evidence>
<evidence type="ECO:0000256" key="3">
    <source>
        <dbReference type="ARBA" id="ARBA00022801"/>
    </source>
</evidence>
<evidence type="ECO:0000313" key="8">
    <source>
        <dbReference type="EMBL" id="MFC3136825.1"/>
    </source>
</evidence>
<dbReference type="GO" id="GO:0016787">
    <property type="term" value="F:hydrolase activity"/>
    <property type="evidence" value="ECO:0007669"/>
    <property type="project" value="UniProtKB-KW"/>
</dbReference>
<protein>
    <submittedName>
        <fullName evidence="8">DEAD/DEAH box helicase</fullName>
        <ecNumber evidence="8">3.6.4.-</ecNumber>
    </submittedName>
</protein>
<dbReference type="InterPro" id="IPR041677">
    <property type="entry name" value="DNA2/NAM7_AAA_11"/>
</dbReference>
<sequence length="897" mass="100545">MQPTPINAFLGYYGDCYREDCVDLNLWNLSKLAKTDCLFIEGEDQLLTGFLPRQALAPDEAELMSQRVERYQRERVLLYVSHFVVGKVEDNGERRTLFSPLVYSEALLEQDSDEWFASFKEAGLSLNEPLLRMLLPEESAAGLLASITAPESAATWTALLKKHSQHELEALELLSFPRLVGLEQLKRKARANTLTVLPASALVLIERPLSSRGILHELASMEDAAELSKPLLCLTGRAGPQSPKVTPKSRYLPCLLSHAQQQVLEIAANQHLGLVVGPPGTGKSYTIAAVAAEHMARGKSVLVVANNEHALDVINDKLKAQFGLGDICLRAGQKAFLKQLKDYIDGLLSGMVQHEHECSASELESQLESINRTLEKDERSLLKRLGQAIRRGQRLQRLESSGPAWLKALYLALFGQSMARLQREWQVLEEYNNKLVSKESLAAAFLLAAKSEQVQKLLDNDRSHLNTFNKAIRSRSSQRQFELFANLDYQVLQQAFPVWLVSLNTLHRVLPLQRELFDLVIFDEATQSNITSALPALFRARRALVVGDGKQLRHISFLSRAKEQELQSLHSVTPAMAGITSYRNASILDLFSDELVSQQEVAFLDEHFRSAPELIHFSNQTFYQGKLRVMQHKPCTSSGHLHLHSVGGERDAKGVNQIEVNAVICKLSELIEDCESRDVVKSIGLLSPFRAQADALNDAIGEQFSPSQQLKYQLRAATPFGFQGEERDIMLLSFGLDNSAKRAAVYLNREDVFNVAITRAREQQHLFISFDAALLPATALIRRYLDSVSDFAASHSQNELVDEFQLAVVDALRERGVETWTGYEVAGTEIDILCRQHGRYLALDLIGYPGPWEQFFELNSYSILRRAGVQVIPIGYGLWRTRPQVCIDRILTLLQTP</sequence>
<evidence type="ECO:0000259" key="6">
    <source>
        <dbReference type="Pfam" id="PF13086"/>
    </source>
</evidence>
<feature type="domain" description="DNA2/NAM7 helicase-like C-terminal" evidence="7">
    <location>
        <begin position="595"/>
        <end position="763"/>
    </location>
</feature>
<comment type="caution">
    <text evidence="8">The sequence shown here is derived from an EMBL/GenBank/DDBJ whole genome shotgun (WGS) entry which is preliminary data.</text>
</comment>
<organism evidence="8 9">
    <name type="scientific">Shewanella submarina</name>
    <dbReference type="NCBI Taxonomy" id="2016376"/>
    <lineage>
        <taxon>Bacteria</taxon>
        <taxon>Pseudomonadati</taxon>
        <taxon>Pseudomonadota</taxon>
        <taxon>Gammaproteobacteria</taxon>
        <taxon>Alteromonadales</taxon>
        <taxon>Shewanellaceae</taxon>
        <taxon>Shewanella</taxon>
    </lineage>
</organism>
<evidence type="ECO:0000256" key="4">
    <source>
        <dbReference type="ARBA" id="ARBA00022806"/>
    </source>
</evidence>
<evidence type="ECO:0000259" key="7">
    <source>
        <dbReference type="Pfam" id="PF13087"/>
    </source>
</evidence>
<dbReference type="EC" id="3.6.4.-" evidence="8"/>
<evidence type="ECO:0000256" key="5">
    <source>
        <dbReference type="ARBA" id="ARBA00022840"/>
    </source>
</evidence>
<dbReference type="InterPro" id="IPR047187">
    <property type="entry name" value="SF1_C_Upf1"/>
</dbReference>
<accession>A0ABV7G9Y5</accession>
<dbReference type="RefSeq" id="WP_248936605.1">
    <property type="nucleotide sequence ID" value="NZ_JAKILF010000005.1"/>
</dbReference>
<dbReference type="CDD" id="cd18808">
    <property type="entry name" value="SF1_C_Upf1"/>
    <property type="match status" value="1"/>
</dbReference>
<dbReference type="GO" id="GO:0004386">
    <property type="term" value="F:helicase activity"/>
    <property type="evidence" value="ECO:0007669"/>
    <property type="project" value="UniProtKB-KW"/>
</dbReference>
<keyword evidence="5" id="KW-0067">ATP-binding</keyword>
<dbReference type="EMBL" id="JBHRTD010000001">
    <property type="protein sequence ID" value="MFC3136825.1"/>
    <property type="molecule type" value="Genomic_DNA"/>
</dbReference>
<dbReference type="PANTHER" id="PTHR43788:SF8">
    <property type="entry name" value="DNA-BINDING PROTEIN SMUBP-2"/>
    <property type="match status" value="1"/>
</dbReference>